<dbReference type="Gene3D" id="2.160.10.10">
    <property type="entry name" value="Hexapeptide repeat proteins"/>
    <property type="match status" value="1"/>
</dbReference>
<dbReference type="AlphaFoldDB" id="A0A660SJP6"/>
<accession>A0A660SJP6</accession>
<evidence type="ECO:0000313" key="2">
    <source>
        <dbReference type="EMBL" id="RKX70967.1"/>
    </source>
</evidence>
<reference evidence="2 3" key="1">
    <citation type="submission" date="2018-06" db="EMBL/GenBank/DDBJ databases">
        <title>Extensive metabolic versatility and redundancy in microbially diverse, dynamic hydrothermal sediments.</title>
        <authorList>
            <person name="Dombrowski N."/>
            <person name="Teske A."/>
            <person name="Baker B.J."/>
        </authorList>
    </citation>
    <scope>NUCLEOTIDE SEQUENCE [LARGE SCALE GENOMIC DNA]</scope>
    <source>
        <strain evidence="2">B36_G15</strain>
    </source>
</reference>
<dbReference type="PANTHER" id="PTHR42883">
    <property type="entry name" value="GLUCOSE-1-PHOSPHATE THYMIDYLTRANSFERASE"/>
    <property type="match status" value="1"/>
</dbReference>
<dbReference type="InterPro" id="IPR005835">
    <property type="entry name" value="NTP_transferase_dom"/>
</dbReference>
<evidence type="ECO:0000313" key="3">
    <source>
        <dbReference type="Proteomes" id="UP000268469"/>
    </source>
</evidence>
<dbReference type="Gene3D" id="3.90.550.10">
    <property type="entry name" value="Spore Coat Polysaccharide Biosynthesis Protein SpsA, Chain A"/>
    <property type="match status" value="1"/>
</dbReference>
<name>A0A660SJP6_UNCW3</name>
<gene>
    <name evidence="2" type="ORF">DRP53_03110</name>
</gene>
<keyword evidence="2" id="KW-0808">Transferase</keyword>
<evidence type="ECO:0000259" key="1">
    <source>
        <dbReference type="Pfam" id="PF00483"/>
    </source>
</evidence>
<dbReference type="GO" id="GO:0008879">
    <property type="term" value="F:glucose-1-phosphate thymidylyltransferase activity"/>
    <property type="evidence" value="ECO:0007669"/>
    <property type="project" value="UniProtKB-EC"/>
</dbReference>
<organism evidence="2 3">
    <name type="scientific">candidate division WOR-3 bacterium</name>
    <dbReference type="NCBI Taxonomy" id="2052148"/>
    <lineage>
        <taxon>Bacteria</taxon>
        <taxon>Bacteria division WOR-3</taxon>
    </lineage>
</organism>
<keyword evidence="2" id="KW-0548">Nucleotidyltransferase</keyword>
<dbReference type="Pfam" id="PF00483">
    <property type="entry name" value="NTP_transferase"/>
    <property type="match status" value="1"/>
</dbReference>
<proteinExistence type="predicted"/>
<dbReference type="PANTHER" id="PTHR42883:SF2">
    <property type="entry name" value="THYMIDYLYLTRANSFERASE"/>
    <property type="match status" value="1"/>
</dbReference>
<dbReference type="InterPro" id="IPR029044">
    <property type="entry name" value="Nucleotide-diphossugar_trans"/>
</dbReference>
<comment type="caution">
    <text evidence="2">The sequence shown here is derived from an EMBL/GenBank/DDBJ whole genome shotgun (WGS) entry which is preliminary data.</text>
</comment>
<sequence>MKGLILAGGYGKRLRPLTYSIPKQLVPIANRPIISYVVDQIRSAGISEIGVIISPHTGTQIKEVLKNESDLQFTFILQREPLGLAHAVMIARDYLGDEPFLMYLGDNLIGEPISQLIRDFDPKKEDGLILLKEVDDPRMFGVAITDERGEVVGLVEKPEEPPSKLALVGVYLFNTQIHSAIDRLKPSSRGEFEITDAITTLIKQGRKIRSKILSGWWLDTGKKDDLLAANRIILSRYHQHRIEGKVDTKTRVEGEVTIDSGTRIIASHLRGPLVIGKGCEIASSHIGPYTAIGNSCRIINSNIVESVIMEGARVESIPSLSHSIIGRKARVVKGEGEGMQLLIGDDASILL</sequence>
<dbReference type="NCBIfam" id="TIGR01208">
    <property type="entry name" value="rmlA_long"/>
    <property type="match status" value="1"/>
</dbReference>
<dbReference type="Proteomes" id="UP000268469">
    <property type="component" value="Unassembled WGS sequence"/>
</dbReference>
<protein>
    <submittedName>
        <fullName evidence="2">Glucose-1-phosphate thymidylyltransferase</fullName>
        <ecNumber evidence="2">2.7.7.24</ecNumber>
    </submittedName>
</protein>
<dbReference type="EMBL" id="QNBE01000021">
    <property type="protein sequence ID" value="RKX70967.1"/>
    <property type="molecule type" value="Genomic_DNA"/>
</dbReference>
<dbReference type="InterPro" id="IPR005908">
    <property type="entry name" value="G1P_thy_trans_l"/>
</dbReference>
<dbReference type="CDD" id="cd04189">
    <property type="entry name" value="G1P_TT_long"/>
    <property type="match status" value="1"/>
</dbReference>
<dbReference type="SUPFAM" id="SSF53448">
    <property type="entry name" value="Nucleotide-diphospho-sugar transferases"/>
    <property type="match status" value="1"/>
</dbReference>
<dbReference type="EC" id="2.7.7.24" evidence="2"/>
<feature type="domain" description="Nucleotidyl transferase" evidence="1">
    <location>
        <begin position="2"/>
        <end position="234"/>
    </location>
</feature>